<dbReference type="OrthoDB" id="418495at2759"/>
<dbReference type="SUPFAM" id="SSF52833">
    <property type="entry name" value="Thioredoxin-like"/>
    <property type="match status" value="1"/>
</dbReference>
<organism evidence="2 3">
    <name type="scientific">Symbiodinium natans</name>
    <dbReference type="NCBI Taxonomy" id="878477"/>
    <lineage>
        <taxon>Eukaryota</taxon>
        <taxon>Sar</taxon>
        <taxon>Alveolata</taxon>
        <taxon>Dinophyceae</taxon>
        <taxon>Suessiales</taxon>
        <taxon>Symbiodiniaceae</taxon>
        <taxon>Symbiodinium</taxon>
    </lineage>
</organism>
<reference evidence="2" key="1">
    <citation type="submission" date="2021-02" db="EMBL/GenBank/DDBJ databases">
        <authorList>
            <person name="Dougan E. K."/>
            <person name="Rhodes N."/>
            <person name="Thang M."/>
            <person name="Chan C."/>
        </authorList>
    </citation>
    <scope>NUCLEOTIDE SEQUENCE</scope>
</reference>
<evidence type="ECO:0000313" key="2">
    <source>
        <dbReference type="EMBL" id="CAE7262403.1"/>
    </source>
</evidence>
<dbReference type="InterPro" id="IPR036034">
    <property type="entry name" value="PDZ_sf"/>
</dbReference>
<dbReference type="InterPro" id="IPR036249">
    <property type="entry name" value="Thioredoxin-like_sf"/>
</dbReference>
<gene>
    <name evidence="2" type="primary">GRXS16</name>
    <name evidence="2" type="ORF">SNAT2548_LOCUS13762</name>
</gene>
<name>A0A812MGF4_9DINO</name>
<dbReference type="AlphaFoldDB" id="A0A812MGF4"/>
<dbReference type="PROSITE" id="PS50106">
    <property type="entry name" value="PDZ"/>
    <property type="match status" value="1"/>
</dbReference>
<dbReference type="Proteomes" id="UP000604046">
    <property type="component" value="Unassembled WGS sequence"/>
</dbReference>
<dbReference type="SUPFAM" id="SSF50156">
    <property type="entry name" value="PDZ domain-like"/>
    <property type="match status" value="1"/>
</dbReference>
<sequence length="399" mass="43763">MALLGVTLCGFFGLAGLTFLLERMLLPSGPRLRVSRVDEQTGLTWTTGLGLGESPAYKTVTIVMETLPKGRLGVNLVHGKQTVSRVVMKEAFNAGWRVGDEVLTVNGHKVRSNAAAQRAVRGAVKRYLQHGGRVQFEVRRWGVPDGSRGMLQFTTNGRRDHLVPMLDIAKGILQDFHIVLFMEGTLAKPKTRLARKVIKELDTRGMAFKAFDCTDEKTNPGIRNITAQLAGEEVLPQLFIDGVHVAGGKAILQALSSLSTTPTPESGEEEQAPFNIDGINRSCSRCSSFFQAWHIPTPSDLLLEKVSPLSPKSGIQLKSWGGWKEGGRFMVSDLFMHVVLTGPRRILSRLKWGSTHVNDPGTVEKGHLRVQEIDVPAVFNRQNGCNRSPREAAEQLGLG</sequence>
<proteinExistence type="predicted"/>
<accession>A0A812MGF4</accession>
<dbReference type="Gene3D" id="3.40.30.10">
    <property type="entry name" value="Glutaredoxin"/>
    <property type="match status" value="1"/>
</dbReference>
<evidence type="ECO:0000259" key="1">
    <source>
        <dbReference type="PROSITE" id="PS50106"/>
    </source>
</evidence>
<feature type="domain" description="PDZ" evidence="1">
    <location>
        <begin position="61"/>
        <end position="112"/>
    </location>
</feature>
<comment type="caution">
    <text evidence="2">The sequence shown here is derived from an EMBL/GenBank/DDBJ whole genome shotgun (WGS) entry which is preliminary data.</text>
</comment>
<dbReference type="Gene3D" id="2.30.42.10">
    <property type="match status" value="1"/>
</dbReference>
<protein>
    <submittedName>
        <fullName evidence="2">GRXS16 protein</fullName>
    </submittedName>
</protein>
<dbReference type="InterPro" id="IPR001478">
    <property type="entry name" value="PDZ"/>
</dbReference>
<evidence type="ECO:0000313" key="3">
    <source>
        <dbReference type="Proteomes" id="UP000604046"/>
    </source>
</evidence>
<dbReference type="EMBL" id="CAJNDS010001502">
    <property type="protein sequence ID" value="CAE7262403.1"/>
    <property type="molecule type" value="Genomic_DNA"/>
</dbReference>
<keyword evidence="3" id="KW-1185">Reference proteome</keyword>
<dbReference type="PROSITE" id="PS51354">
    <property type="entry name" value="GLUTAREDOXIN_2"/>
    <property type="match status" value="1"/>
</dbReference>